<comment type="caution">
    <text evidence="9">The sequence shown here is derived from an EMBL/GenBank/DDBJ whole genome shotgun (WGS) entry which is preliminary data.</text>
</comment>
<dbReference type="InterPro" id="IPR001640">
    <property type="entry name" value="Lgt"/>
</dbReference>
<comment type="pathway">
    <text evidence="7">Protein modification; lipoprotein biosynthesis (diacylglyceryl transfer).</text>
</comment>
<sequence>MAEPSTAGTAVDVLAAIPSPSWSGFSLGPLTIHAYALCILLGIVLALWVTNRRWQARGGSEDDLWNIAMWAIPAGIIGGRLYHVFSTPDPYFGPNGNPVAALYIWNGGLGIWGAVALGVLTVFFVCRHYGIRFTAFLDAAAPGLILAQAVGRWGNWFNQELFGAPTTLPWGLAIDREIDGAPNPNWPDAALPVDTLFHPTFLYESLWNLVGFVLLIWAGRRFALGHGQVFFLYICYYTAGRVWIEALRIDTAELILGVRLNVWVSILVFALGAALFVLSRIRHRAPEDGVYTGRRAQPGSEDDTDGRDHDDHGSAGHAGPTAAGTAPGDAAPGWAPGPAPRDPEDPEAPRGSTMSKRSFGFFGAVTSAISIVPQVGSRTRSERPPRAD</sequence>
<keyword evidence="4 7" id="KW-0812">Transmembrane</keyword>
<name>A0ABP8JEA6_9MICO</name>
<comment type="catalytic activity">
    <reaction evidence="7">
        <text>L-cysteinyl-[prolipoprotein] + a 1,2-diacyl-sn-glycero-3-phospho-(1'-sn-glycerol) = an S-1,2-diacyl-sn-glyceryl-L-cysteinyl-[prolipoprotein] + sn-glycerol 1-phosphate + H(+)</text>
        <dbReference type="Rhea" id="RHEA:56712"/>
        <dbReference type="Rhea" id="RHEA-COMP:14679"/>
        <dbReference type="Rhea" id="RHEA-COMP:14680"/>
        <dbReference type="ChEBI" id="CHEBI:15378"/>
        <dbReference type="ChEBI" id="CHEBI:29950"/>
        <dbReference type="ChEBI" id="CHEBI:57685"/>
        <dbReference type="ChEBI" id="CHEBI:64716"/>
        <dbReference type="ChEBI" id="CHEBI:140658"/>
        <dbReference type="EC" id="2.5.1.145"/>
    </reaction>
</comment>
<feature type="transmembrane region" description="Helical" evidence="7">
    <location>
        <begin position="201"/>
        <end position="218"/>
    </location>
</feature>
<keyword evidence="6 7" id="KW-0472">Membrane</keyword>
<comment type="subcellular location">
    <subcellularLocation>
        <location evidence="7">Cell membrane</location>
        <topology evidence="7">Multi-pass membrane protein</topology>
    </subcellularLocation>
</comment>
<comment type="similarity">
    <text evidence="1 7">Belongs to the Lgt family.</text>
</comment>
<evidence type="ECO:0000313" key="10">
    <source>
        <dbReference type="Proteomes" id="UP001500642"/>
    </source>
</evidence>
<dbReference type="PROSITE" id="PS01311">
    <property type="entry name" value="LGT"/>
    <property type="match status" value="1"/>
</dbReference>
<feature type="transmembrane region" description="Helical" evidence="7">
    <location>
        <begin position="133"/>
        <end position="151"/>
    </location>
</feature>
<evidence type="ECO:0000256" key="2">
    <source>
        <dbReference type="ARBA" id="ARBA00022475"/>
    </source>
</evidence>
<keyword evidence="5 7" id="KW-1133">Transmembrane helix</keyword>
<evidence type="ECO:0000313" key="9">
    <source>
        <dbReference type="EMBL" id="GAA4389460.1"/>
    </source>
</evidence>
<feature type="binding site" evidence="7">
    <location>
        <position position="152"/>
    </location>
    <ligand>
        <name>a 1,2-diacyl-sn-glycero-3-phospho-(1'-sn-glycerol)</name>
        <dbReference type="ChEBI" id="CHEBI:64716"/>
    </ligand>
</feature>
<reference evidence="10" key="1">
    <citation type="journal article" date="2019" name="Int. J. Syst. Evol. Microbiol.">
        <title>The Global Catalogue of Microorganisms (GCM) 10K type strain sequencing project: providing services to taxonomists for standard genome sequencing and annotation.</title>
        <authorList>
            <consortium name="The Broad Institute Genomics Platform"/>
            <consortium name="The Broad Institute Genome Sequencing Center for Infectious Disease"/>
            <person name="Wu L."/>
            <person name="Ma J."/>
        </authorList>
    </citation>
    <scope>NUCLEOTIDE SEQUENCE [LARGE SCALE GENOMIC DNA]</scope>
    <source>
        <strain evidence="10">JCM 17808</strain>
    </source>
</reference>
<dbReference type="PANTHER" id="PTHR30589">
    <property type="entry name" value="PROLIPOPROTEIN DIACYLGLYCERYL TRANSFERASE"/>
    <property type="match status" value="1"/>
</dbReference>
<comment type="function">
    <text evidence="7">Catalyzes the transfer of the diacylglyceryl group from phosphatidylglycerol to the sulfhydryl group of the N-terminal cysteine of a prolipoprotein, the first step in the formation of mature lipoproteins.</text>
</comment>
<evidence type="ECO:0000256" key="4">
    <source>
        <dbReference type="ARBA" id="ARBA00022692"/>
    </source>
</evidence>
<dbReference type="NCBIfam" id="TIGR00544">
    <property type="entry name" value="lgt"/>
    <property type="match status" value="1"/>
</dbReference>
<dbReference type="PANTHER" id="PTHR30589:SF0">
    <property type="entry name" value="PHOSPHATIDYLGLYCEROL--PROLIPOPROTEIN DIACYLGLYCERYL TRANSFERASE"/>
    <property type="match status" value="1"/>
</dbReference>
<dbReference type="GO" id="GO:0016740">
    <property type="term" value="F:transferase activity"/>
    <property type="evidence" value="ECO:0007669"/>
    <property type="project" value="UniProtKB-KW"/>
</dbReference>
<organism evidence="9 10">
    <name type="scientific">Brevibacterium pityocampae</name>
    <dbReference type="NCBI Taxonomy" id="506594"/>
    <lineage>
        <taxon>Bacteria</taxon>
        <taxon>Bacillati</taxon>
        <taxon>Actinomycetota</taxon>
        <taxon>Actinomycetes</taxon>
        <taxon>Micrococcales</taxon>
        <taxon>Brevibacteriaceae</taxon>
        <taxon>Brevibacterium</taxon>
    </lineage>
</organism>
<keyword evidence="10" id="KW-1185">Reference proteome</keyword>
<dbReference type="Proteomes" id="UP001500642">
    <property type="component" value="Unassembled WGS sequence"/>
</dbReference>
<feature type="region of interest" description="Disordered" evidence="8">
    <location>
        <begin position="289"/>
        <end position="357"/>
    </location>
</feature>
<evidence type="ECO:0000256" key="8">
    <source>
        <dbReference type="SAM" id="MobiDB-lite"/>
    </source>
</evidence>
<dbReference type="EC" id="2.5.1.145" evidence="7"/>
<evidence type="ECO:0000256" key="7">
    <source>
        <dbReference type="HAMAP-Rule" id="MF_01147"/>
    </source>
</evidence>
<evidence type="ECO:0000256" key="6">
    <source>
        <dbReference type="ARBA" id="ARBA00023136"/>
    </source>
</evidence>
<feature type="transmembrane region" description="Helical" evidence="7">
    <location>
        <begin position="230"/>
        <end position="248"/>
    </location>
</feature>
<protein>
    <recommendedName>
        <fullName evidence="7">Phosphatidylglycerol--prolipoprotein diacylglyceryl transferase</fullName>
        <ecNumber evidence="7">2.5.1.145</ecNumber>
    </recommendedName>
</protein>
<gene>
    <name evidence="7 9" type="primary">lgt</name>
    <name evidence="9" type="ORF">GCM10023167_15260</name>
</gene>
<feature type="transmembrane region" description="Helical" evidence="7">
    <location>
        <begin position="102"/>
        <end position="126"/>
    </location>
</feature>
<evidence type="ECO:0000256" key="5">
    <source>
        <dbReference type="ARBA" id="ARBA00022989"/>
    </source>
</evidence>
<keyword evidence="2 7" id="KW-1003">Cell membrane</keyword>
<feature type="transmembrane region" description="Helical" evidence="7">
    <location>
        <begin position="63"/>
        <end position="82"/>
    </location>
</feature>
<proteinExistence type="inferred from homology"/>
<feature type="transmembrane region" description="Helical" evidence="7">
    <location>
        <begin position="260"/>
        <end position="278"/>
    </location>
</feature>
<dbReference type="HAMAP" id="MF_01147">
    <property type="entry name" value="Lgt"/>
    <property type="match status" value="1"/>
</dbReference>
<accession>A0ABP8JEA6</accession>
<keyword evidence="3 7" id="KW-0808">Transferase</keyword>
<dbReference type="EMBL" id="BAABGL010000006">
    <property type="protein sequence ID" value="GAA4389460.1"/>
    <property type="molecule type" value="Genomic_DNA"/>
</dbReference>
<feature type="compositionally biased region" description="Low complexity" evidence="8">
    <location>
        <begin position="315"/>
        <end position="334"/>
    </location>
</feature>
<evidence type="ECO:0000256" key="1">
    <source>
        <dbReference type="ARBA" id="ARBA00007150"/>
    </source>
</evidence>
<evidence type="ECO:0000256" key="3">
    <source>
        <dbReference type="ARBA" id="ARBA00022679"/>
    </source>
</evidence>
<feature type="transmembrane region" description="Helical" evidence="7">
    <location>
        <begin position="32"/>
        <end position="51"/>
    </location>
</feature>
<dbReference type="Pfam" id="PF01790">
    <property type="entry name" value="LGT"/>
    <property type="match status" value="1"/>
</dbReference>
<dbReference type="RefSeq" id="WP_295688896.1">
    <property type="nucleotide sequence ID" value="NZ_BAABGL010000006.1"/>
</dbReference>